<feature type="compositionally biased region" description="Basic residues" evidence="8">
    <location>
        <begin position="174"/>
        <end position="185"/>
    </location>
</feature>
<gene>
    <name evidence="10" type="ORF">PIBRA_LOCUS2958</name>
</gene>
<evidence type="ECO:0000256" key="6">
    <source>
        <dbReference type="ARBA" id="ARBA00023187"/>
    </source>
</evidence>
<feature type="domain" description="CBF1-interacting co-repressor CIR N-terminal" evidence="9">
    <location>
        <begin position="11"/>
        <end position="47"/>
    </location>
</feature>
<accession>A0A9P0T8P0</accession>
<feature type="region of interest" description="Disordered" evidence="8">
    <location>
        <begin position="169"/>
        <end position="190"/>
    </location>
</feature>
<dbReference type="InterPro" id="IPR022209">
    <property type="entry name" value="CWC25"/>
</dbReference>
<keyword evidence="6" id="KW-0508">mRNA splicing</keyword>
<keyword evidence="11" id="KW-1185">Reference proteome</keyword>
<feature type="compositionally biased region" description="Basic and acidic residues" evidence="8">
    <location>
        <begin position="42"/>
        <end position="58"/>
    </location>
</feature>
<evidence type="ECO:0000256" key="8">
    <source>
        <dbReference type="SAM" id="MobiDB-lite"/>
    </source>
</evidence>
<dbReference type="PANTHER" id="PTHR16196:SF0">
    <property type="entry name" value="PRE-MRNA-SPLICING FACTOR CWC25 HOMOLOG"/>
    <property type="match status" value="1"/>
</dbReference>
<name>A0A9P0T8P0_PIEBR</name>
<keyword evidence="5" id="KW-0175">Coiled coil</keyword>
<comment type="caution">
    <text evidence="10">The sequence shown here is derived from an EMBL/GenBank/DDBJ whole genome shotgun (WGS) entry which is preliminary data.</text>
</comment>
<feature type="compositionally biased region" description="Acidic residues" evidence="8">
    <location>
        <begin position="213"/>
        <end position="222"/>
    </location>
</feature>
<dbReference type="Pfam" id="PF12542">
    <property type="entry name" value="CWC25"/>
    <property type="match status" value="1"/>
</dbReference>
<evidence type="ECO:0000313" key="11">
    <source>
        <dbReference type="Proteomes" id="UP001152562"/>
    </source>
</evidence>
<dbReference type="InterPro" id="IPR019339">
    <property type="entry name" value="CIR_N_dom"/>
</dbReference>
<protein>
    <recommendedName>
        <fullName evidence="9">CBF1-interacting co-repressor CIR N-terminal domain-containing protein</fullName>
    </recommendedName>
</protein>
<organism evidence="10 11">
    <name type="scientific">Pieris brassicae</name>
    <name type="common">White butterfly</name>
    <name type="synonym">Large white butterfly</name>
    <dbReference type="NCBI Taxonomy" id="7116"/>
    <lineage>
        <taxon>Eukaryota</taxon>
        <taxon>Metazoa</taxon>
        <taxon>Ecdysozoa</taxon>
        <taxon>Arthropoda</taxon>
        <taxon>Hexapoda</taxon>
        <taxon>Insecta</taxon>
        <taxon>Pterygota</taxon>
        <taxon>Neoptera</taxon>
        <taxon>Endopterygota</taxon>
        <taxon>Lepidoptera</taxon>
        <taxon>Glossata</taxon>
        <taxon>Ditrysia</taxon>
        <taxon>Papilionoidea</taxon>
        <taxon>Pieridae</taxon>
        <taxon>Pierinae</taxon>
        <taxon>Pieris</taxon>
    </lineage>
</organism>
<keyword evidence="3" id="KW-0507">mRNA processing</keyword>
<feature type="compositionally biased region" description="Basic and acidic residues" evidence="8">
    <location>
        <begin position="456"/>
        <end position="469"/>
    </location>
</feature>
<evidence type="ECO:0000256" key="1">
    <source>
        <dbReference type="ARBA" id="ARBA00004123"/>
    </source>
</evidence>
<feature type="compositionally biased region" description="Basic and acidic residues" evidence="8">
    <location>
        <begin position="309"/>
        <end position="345"/>
    </location>
</feature>
<dbReference type="Pfam" id="PF10197">
    <property type="entry name" value="Cir_N"/>
    <property type="match status" value="1"/>
</dbReference>
<evidence type="ECO:0000313" key="10">
    <source>
        <dbReference type="EMBL" id="CAH4006445.1"/>
    </source>
</evidence>
<dbReference type="GO" id="GO:0000398">
    <property type="term" value="P:mRNA splicing, via spliceosome"/>
    <property type="evidence" value="ECO:0007669"/>
    <property type="project" value="TreeGrafter"/>
</dbReference>
<feature type="region of interest" description="Disordered" evidence="8">
    <location>
        <begin position="1"/>
        <end position="22"/>
    </location>
</feature>
<comment type="similarity">
    <text evidence="2">Belongs to the CWC25 family.</text>
</comment>
<dbReference type="Proteomes" id="UP001152562">
    <property type="component" value="Unassembled WGS sequence"/>
</dbReference>
<feature type="compositionally biased region" description="Basic and acidic residues" evidence="8">
    <location>
        <begin position="352"/>
        <end position="363"/>
    </location>
</feature>
<feature type="compositionally biased region" description="Basic and acidic residues" evidence="8">
    <location>
        <begin position="371"/>
        <end position="394"/>
    </location>
</feature>
<evidence type="ECO:0000256" key="2">
    <source>
        <dbReference type="ARBA" id="ARBA00006695"/>
    </source>
</evidence>
<keyword evidence="7" id="KW-0539">Nucleus</keyword>
<dbReference type="AlphaFoldDB" id="A0A9P0T8P0"/>
<feature type="compositionally biased region" description="Basic residues" evidence="8">
    <location>
        <begin position="228"/>
        <end position="260"/>
    </location>
</feature>
<dbReference type="PANTHER" id="PTHR16196">
    <property type="entry name" value="CELL CYCLE CONTROL PROTEIN CWF25"/>
    <property type="match status" value="1"/>
</dbReference>
<feature type="compositionally biased region" description="Basic and acidic residues" evidence="8">
    <location>
        <begin position="403"/>
        <end position="424"/>
    </location>
</feature>
<feature type="compositionally biased region" description="Basic and acidic residues" evidence="8">
    <location>
        <begin position="433"/>
        <end position="448"/>
    </location>
</feature>
<comment type="subcellular location">
    <subcellularLocation>
        <location evidence="1">Nucleus</location>
    </subcellularLocation>
</comment>
<proteinExistence type="inferred from homology"/>
<feature type="region of interest" description="Disordered" evidence="8">
    <location>
        <begin position="211"/>
        <end position="469"/>
    </location>
</feature>
<evidence type="ECO:0000256" key="5">
    <source>
        <dbReference type="ARBA" id="ARBA00023054"/>
    </source>
</evidence>
<evidence type="ECO:0000256" key="7">
    <source>
        <dbReference type="ARBA" id="ARBA00023242"/>
    </source>
</evidence>
<sequence length="469" mass="54615">MGGGDLNSKKSWHPNTMKNQERVWKAEKVAAEEKKRILELQQERAQEKDRQELNELARKNAANNSDNRLDWMYNKPDKQVQHEEYLLGKAIDKNFEQHGKPEHSEIPAVARRVVGSSMLSGASDVQVDLARKIREDPLLLVKERERAARAALLNNPVQRKRLTELLRIEQEQKKGHKEKKKHKKKDKDLDNMLAAKLTALSSNKIDLAKLLESDDSSDDDSSVEEKSKKKKKKSKSKNKNSDKSHKKNKTEKSKSKKHRTKYDSSSDSDESIDTGHKRSRKRSSSRDNESVPHNKKYKKDSPEQYSPDNRQDIRHEPQYKRYYDYEANQREFNKARIDKSEDKYVSNKYRHHSETQSNRETKRYSPIRKMNKNEKSIEQSRSKKGLSDAEKAARLAEMAAAGAEREIQRGRRVAEQKEENKAAEKASASRIPSRNEARAIPDSLESRIHSNRHYIQRSEKHMSENFARR</sequence>
<evidence type="ECO:0000259" key="9">
    <source>
        <dbReference type="SMART" id="SM01083"/>
    </source>
</evidence>
<reference evidence="10" key="1">
    <citation type="submission" date="2022-05" db="EMBL/GenBank/DDBJ databases">
        <authorList>
            <person name="Okamura Y."/>
        </authorList>
    </citation>
    <scope>NUCLEOTIDE SEQUENCE</scope>
</reference>
<feature type="region of interest" description="Disordered" evidence="8">
    <location>
        <begin position="42"/>
        <end position="69"/>
    </location>
</feature>
<dbReference type="SMART" id="SM01083">
    <property type="entry name" value="Cir_N"/>
    <property type="match status" value="1"/>
</dbReference>
<evidence type="ECO:0000256" key="3">
    <source>
        <dbReference type="ARBA" id="ARBA00022664"/>
    </source>
</evidence>
<evidence type="ECO:0000256" key="4">
    <source>
        <dbReference type="ARBA" id="ARBA00022728"/>
    </source>
</evidence>
<dbReference type="GO" id="GO:0005684">
    <property type="term" value="C:U2-type spliceosomal complex"/>
    <property type="evidence" value="ECO:0007669"/>
    <property type="project" value="TreeGrafter"/>
</dbReference>
<dbReference type="EMBL" id="CALOZG010000003">
    <property type="protein sequence ID" value="CAH4006445.1"/>
    <property type="molecule type" value="Genomic_DNA"/>
</dbReference>
<keyword evidence="4" id="KW-0747">Spliceosome</keyword>
<dbReference type="InterPro" id="IPR051376">
    <property type="entry name" value="CWC25_splicing_factor"/>
</dbReference>